<evidence type="ECO:0000313" key="2">
    <source>
        <dbReference type="Proteomes" id="UP000600171"/>
    </source>
</evidence>
<dbReference type="InterPro" id="IPR022291">
    <property type="entry name" value="Bacteriocin_synth_cyclodeHase"/>
</dbReference>
<dbReference type="Proteomes" id="UP000600171">
    <property type="component" value="Unassembled WGS sequence"/>
</dbReference>
<dbReference type="AlphaFoldDB" id="A0A917MUW1"/>
<comment type="caution">
    <text evidence="1">The sequence shown here is derived from an EMBL/GenBank/DDBJ whole genome shotgun (WGS) entry which is preliminary data.</text>
</comment>
<dbReference type="RefSeq" id="WP_188359325.1">
    <property type="nucleotide sequence ID" value="NZ_BMDC01000001.1"/>
</dbReference>
<sequence>MAETQRYQVNPDLRVSRDGNQIVIEAASNTYSLSDEALWPFISEVLSTTEELAIPENNDEYEPRDIERLQAAFEILSETEVLIPSERTPWPDTIVSLANRSGRLVPLEDIAHRLETAEILIVDPHSSSTVSTLTAAMRDYPIAEPTVVQQLPKHSSADLMVVVAADEHDPLLDEANKIALNSDIRVWTPLTPTRNGRFRVGPWFYPNQSACYKCLRLREGSVEREPVLADIQRKGQSAIPRHDRFDSQPAMTSMMISMLTDAMLTHIALDGAQGQAPVGGFVEVKYGLEGFELANHRVLRVPRCPQCSPASGTGYPQIWFHEE</sequence>
<accession>A0A917MUW1</accession>
<name>A0A917MUW1_9MICC</name>
<organism evidence="1 2">
    <name type="scientific">Rothia aerolata</name>
    <dbReference type="NCBI Taxonomy" id="1812262"/>
    <lineage>
        <taxon>Bacteria</taxon>
        <taxon>Bacillati</taxon>
        <taxon>Actinomycetota</taxon>
        <taxon>Actinomycetes</taxon>
        <taxon>Micrococcales</taxon>
        <taxon>Micrococcaceae</taxon>
        <taxon>Rothia</taxon>
    </lineage>
</organism>
<evidence type="ECO:0000313" key="1">
    <source>
        <dbReference type="EMBL" id="GGH61919.1"/>
    </source>
</evidence>
<keyword evidence="2" id="KW-1185">Reference proteome</keyword>
<protein>
    <recommendedName>
        <fullName evidence="3">Bacteriocin biosynthesis cyclodehydratase domain-containing protein</fullName>
    </recommendedName>
</protein>
<evidence type="ECO:0008006" key="3">
    <source>
        <dbReference type="Google" id="ProtNLM"/>
    </source>
</evidence>
<dbReference type="EMBL" id="BMDC01000001">
    <property type="protein sequence ID" value="GGH61919.1"/>
    <property type="molecule type" value="Genomic_DNA"/>
</dbReference>
<proteinExistence type="predicted"/>
<dbReference type="NCBIfam" id="TIGR03882">
    <property type="entry name" value="cyclo_dehyd_2"/>
    <property type="match status" value="1"/>
</dbReference>
<reference evidence="1 2" key="1">
    <citation type="journal article" date="2014" name="Int. J. Syst. Evol. Microbiol.">
        <title>Complete genome sequence of Corynebacterium casei LMG S-19264T (=DSM 44701T), isolated from a smear-ripened cheese.</title>
        <authorList>
            <consortium name="US DOE Joint Genome Institute (JGI-PGF)"/>
            <person name="Walter F."/>
            <person name="Albersmeier A."/>
            <person name="Kalinowski J."/>
            <person name="Ruckert C."/>
        </authorList>
    </citation>
    <scope>NUCLEOTIDE SEQUENCE [LARGE SCALE GENOMIC DNA]</scope>
    <source>
        <strain evidence="1 2">CCM 8669</strain>
    </source>
</reference>
<dbReference type="Gene3D" id="3.40.50.720">
    <property type="entry name" value="NAD(P)-binding Rossmann-like Domain"/>
    <property type="match status" value="1"/>
</dbReference>
<gene>
    <name evidence="1" type="ORF">GCM10007359_11600</name>
</gene>